<evidence type="ECO:0000259" key="3">
    <source>
        <dbReference type="PROSITE" id="PS51668"/>
    </source>
</evidence>
<protein>
    <submittedName>
        <fullName evidence="4">tRNA-Thr(GGU) m(6)t(6)A37 methyltransferase TsaA</fullName>
    </submittedName>
</protein>
<dbReference type="Gene3D" id="2.40.30.70">
    <property type="entry name" value="YaeB-like"/>
    <property type="match status" value="1"/>
</dbReference>
<dbReference type="InterPro" id="IPR036414">
    <property type="entry name" value="YaeB_N_sf"/>
</dbReference>
<dbReference type="AlphaFoldDB" id="A0A1M6ILR3"/>
<dbReference type="Pfam" id="PF01980">
    <property type="entry name" value="TrmO_N"/>
    <property type="match status" value="1"/>
</dbReference>
<dbReference type="InterPro" id="IPR040372">
    <property type="entry name" value="YaeB-like"/>
</dbReference>
<dbReference type="GO" id="GO:0032259">
    <property type="term" value="P:methylation"/>
    <property type="evidence" value="ECO:0007669"/>
    <property type="project" value="UniProtKB-KW"/>
</dbReference>
<keyword evidence="4" id="KW-0808">Transferase</keyword>
<organism evidence="4 5">
    <name type="scientific">Lutispora thermophila DSM 19022</name>
    <dbReference type="NCBI Taxonomy" id="1122184"/>
    <lineage>
        <taxon>Bacteria</taxon>
        <taxon>Bacillati</taxon>
        <taxon>Bacillota</taxon>
        <taxon>Clostridia</taxon>
        <taxon>Lutisporales</taxon>
        <taxon>Lutisporaceae</taxon>
        <taxon>Lutispora</taxon>
    </lineage>
</organism>
<reference evidence="4 5" key="1">
    <citation type="submission" date="2016-11" db="EMBL/GenBank/DDBJ databases">
        <authorList>
            <person name="Jaros S."/>
            <person name="Januszkiewicz K."/>
            <person name="Wedrychowicz H."/>
        </authorList>
    </citation>
    <scope>NUCLEOTIDE SEQUENCE [LARGE SCALE GENOMIC DNA]</scope>
    <source>
        <strain evidence="4 5">DSM 19022</strain>
    </source>
</reference>
<evidence type="ECO:0000256" key="2">
    <source>
        <dbReference type="ARBA" id="ARBA00033753"/>
    </source>
</evidence>
<dbReference type="InterPro" id="IPR036413">
    <property type="entry name" value="YaeB-like_sf"/>
</dbReference>
<name>A0A1M6ILR3_9FIRM</name>
<evidence type="ECO:0000256" key="1">
    <source>
        <dbReference type="ARBA" id="ARBA00022691"/>
    </source>
</evidence>
<feature type="domain" description="TsaA-like" evidence="3">
    <location>
        <begin position="6"/>
        <end position="130"/>
    </location>
</feature>
<gene>
    <name evidence="4" type="ORF">SAMN02745176_03317</name>
</gene>
<dbReference type="Proteomes" id="UP000184442">
    <property type="component" value="Unassembled WGS sequence"/>
</dbReference>
<dbReference type="PANTHER" id="PTHR12818:SF0">
    <property type="entry name" value="TRNA (ADENINE(37)-N6)-METHYLTRANSFERASE"/>
    <property type="match status" value="1"/>
</dbReference>
<proteinExistence type="inferred from homology"/>
<evidence type="ECO:0000313" key="5">
    <source>
        <dbReference type="Proteomes" id="UP000184442"/>
    </source>
</evidence>
<keyword evidence="5" id="KW-1185">Reference proteome</keyword>
<dbReference type="OrthoDB" id="9804309at2"/>
<sequence length="158" mass="18149">MNNIKIIPVGKIKNENEDFAIKLDEKYTTALKGLENYSHIQIIWWMDGCDNERDRAMLIQKKPYKNGPDEIGIFALRSLERPNPIGVSNAQITYIDNIYGIIGLTYVDANDGSAVLDIKPYTPSIYRVENPITPDWCSHWPKSFEESGAFDWAKEFNF</sequence>
<dbReference type="EMBL" id="FQZS01000034">
    <property type="protein sequence ID" value="SHJ35323.1"/>
    <property type="molecule type" value="Genomic_DNA"/>
</dbReference>
<dbReference type="RefSeq" id="WP_073027740.1">
    <property type="nucleotide sequence ID" value="NZ_FQZS01000034.1"/>
</dbReference>
<dbReference type="PROSITE" id="PS51668">
    <property type="entry name" value="TSAA_2"/>
    <property type="match status" value="1"/>
</dbReference>
<dbReference type="GO" id="GO:0008168">
    <property type="term" value="F:methyltransferase activity"/>
    <property type="evidence" value="ECO:0007669"/>
    <property type="project" value="UniProtKB-KW"/>
</dbReference>
<dbReference type="PANTHER" id="PTHR12818">
    <property type="entry name" value="TRNA (ADENINE(37)-N6)-METHYLTRANSFERASE"/>
    <property type="match status" value="1"/>
</dbReference>
<accession>A0A1M6ILR3</accession>
<keyword evidence="1" id="KW-0949">S-adenosyl-L-methionine</keyword>
<dbReference type="SUPFAM" id="SSF118196">
    <property type="entry name" value="YaeB-like"/>
    <property type="match status" value="1"/>
</dbReference>
<keyword evidence="4" id="KW-0489">Methyltransferase</keyword>
<dbReference type="STRING" id="1122184.SAMN02745176_03317"/>
<dbReference type="InterPro" id="IPR023370">
    <property type="entry name" value="TrmO-like_N"/>
</dbReference>
<comment type="similarity">
    <text evidence="2">Belongs to the tRNA methyltransferase O family.</text>
</comment>
<evidence type="ECO:0000313" key="4">
    <source>
        <dbReference type="EMBL" id="SHJ35323.1"/>
    </source>
</evidence>